<evidence type="ECO:0000313" key="2">
    <source>
        <dbReference type="EMBL" id="BDU03242.1"/>
    </source>
</evidence>
<gene>
    <name evidence="2" type="ORF">IFM12276_62700</name>
</gene>
<keyword evidence="3" id="KW-1185">Reference proteome</keyword>
<dbReference type="Proteomes" id="UP001317870">
    <property type="component" value="Chromosome"/>
</dbReference>
<reference evidence="2 3" key="1">
    <citation type="submission" date="2022-11" db="EMBL/GenBank/DDBJ databases">
        <title>Genome Sequencing of Nocardia sp. ON39_IFM12276 and assembly.</title>
        <authorList>
            <person name="Shimojima M."/>
            <person name="Toyokawa M."/>
            <person name="Uesaka K."/>
        </authorList>
    </citation>
    <scope>NUCLEOTIDE SEQUENCE [LARGE SCALE GENOMIC DNA]</scope>
    <source>
        <strain evidence="2 3">IFM 12276</strain>
    </source>
</reference>
<proteinExistence type="predicted"/>
<evidence type="ECO:0000313" key="3">
    <source>
        <dbReference type="Proteomes" id="UP001317870"/>
    </source>
</evidence>
<protein>
    <submittedName>
        <fullName evidence="2">Uncharacterized protein</fullName>
    </submittedName>
</protein>
<feature type="region of interest" description="Disordered" evidence="1">
    <location>
        <begin position="42"/>
        <end position="103"/>
    </location>
</feature>
<dbReference type="EMBL" id="AP026978">
    <property type="protein sequence ID" value="BDU03242.1"/>
    <property type="molecule type" value="Genomic_DNA"/>
</dbReference>
<accession>A0ABN6UD72</accession>
<organism evidence="2 3">
    <name type="scientific">Nocardia sputorum</name>
    <dbReference type="NCBI Taxonomy" id="2984338"/>
    <lineage>
        <taxon>Bacteria</taxon>
        <taxon>Bacillati</taxon>
        <taxon>Actinomycetota</taxon>
        <taxon>Actinomycetes</taxon>
        <taxon>Mycobacteriales</taxon>
        <taxon>Nocardiaceae</taxon>
        <taxon>Nocardia</taxon>
    </lineage>
</organism>
<feature type="compositionally biased region" description="Basic and acidic residues" evidence="1">
    <location>
        <begin position="52"/>
        <end position="63"/>
    </location>
</feature>
<name>A0ABN6UD72_9NOCA</name>
<sequence>MFAEGRIDVGVPEEFVVHLRGEVVSRALRWLEQLQRTDMHRLFPGFGEQEDGIDRRNEFHDESPPDDMVERSSFGSTTLSAGPRSHEAAATRQTYPDGVDRVR</sequence>
<evidence type="ECO:0000256" key="1">
    <source>
        <dbReference type="SAM" id="MobiDB-lite"/>
    </source>
</evidence>